<gene>
    <name evidence="2" type="ORF">IPOD504_LOCUS13154</name>
</gene>
<protein>
    <submittedName>
        <fullName evidence="2">Uncharacterized protein</fullName>
    </submittedName>
</protein>
<dbReference type="EMBL" id="OW152816">
    <property type="protein sequence ID" value="CAH2065828.1"/>
    <property type="molecule type" value="Genomic_DNA"/>
</dbReference>
<evidence type="ECO:0000313" key="2">
    <source>
        <dbReference type="EMBL" id="CAH2065828.1"/>
    </source>
</evidence>
<name>A0ABN8IUU5_9NEOP</name>
<accession>A0ABN8IUU5</accession>
<reference evidence="2" key="1">
    <citation type="submission" date="2022-03" db="EMBL/GenBank/DDBJ databases">
        <authorList>
            <person name="Martin H S."/>
        </authorList>
    </citation>
    <scope>NUCLEOTIDE SEQUENCE</scope>
</reference>
<sequence length="122" mass="13608">MMVLEARDLHKSSSHKLGRLKRGEIECSPPNKPLAPSRQTYAPGRLRPPLEDRRIEQPQQEEQDDQDHISRGQVNGLRVDSHGCNVAERARLNGRGPHASRHGLARHRTGPDSAEEGSSDII</sequence>
<keyword evidence="3" id="KW-1185">Reference proteome</keyword>
<evidence type="ECO:0000256" key="1">
    <source>
        <dbReference type="SAM" id="MobiDB-lite"/>
    </source>
</evidence>
<proteinExistence type="predicted"/>
<feature type="region of interest" description="Disordered" evidence="1">
    <location>
        <begin position="1"/>
        <end position="122"/>
    </location>
</feature>
<feature type="compositionally biased region" description="Basic residues" evidence="1">
    <location>
        <begin position="98"/>
        <end position="108"/>
    </location>
</feature>
<feature type="compositionally biased region" description="Acidic residues" evidence="1">
    <location>
        <begin position="113"/>
        <end position="122"/>
    </location>
</feature>
<evidence type="ECO:0000313" key="3">
    <source>
        <dbReference type="Proteomes" id="UP000837857"/>
    </source>
</evidence>
<organism evidence="2 3">
    <name type="scientific">Iphiclides podalirius</name>
    <name type="common">scarce swallowtail</name>
    <dbReference type="NCBI Taxonomy" id="110791"/>
    <lineage>
        <taxon>Eukaryota</taxon>
        <taxon>Metazoa</taxon>
        <taxon>Ecdysozoa</taxon>
        <taxon>Arthropoda</taxon>
        <taxon>Hexapoda</taxon>
        <taxon>Insecta</taxon>
        <taxon>Pterygota</taxon>
        <taxon>Neoptera</taxon>
        <taxon>Endopterygota</taxon>
        <taxon>Lepidoptera</taxon>
        <taxon>Glossata</taxon>
        <taxon>Ditrysia</taxon>
        <taxon>Papilionoidea</taxon>
        <taxon>Papilionidae</taxon>
        <taxon>Papilioninae</taxon>
        <taxon>Iphiclides</taxon>
    </lineage>
</organism>
<feature type="non-terminal residue" evidence="2">
    <location>
        <position position="122"/>
    </location>
</feature>
<feature type="compositionally biased region" description="Basic and acidic residues" evidence="1">
    <location>
        <begin position="1"/>
        <end position="11"/>
    </location>
</feature>
<dbReference type="Proteomes" id="UP000837857">
    <property type="component" value="Chromosome 4"/>
</dbReference>